<organism evidence="7">
    <name type="scientific">marine metagenome</name>
    <dbReference type="NCBI Taxonomy" id="408172"/>
    <lineage>
        <taxon>unclassified sequences</taxon>
        <taxon>metagenomes</taxon>
        <taxon>ecological metagenomes</taxon>
    </lineage>
</organism>
<evidence type="ECO:0000256" key="1">
    <source>
        <dbReference type="ARBA" id="ARBA00001974"/>
    </source>
</evidence>
<dbReference type="SUPFAM" id="SSF51905">
    <property type="entry name" value="FAD/NAD(P)-binding domain"/>
    <property type="match status" value="1"/>
</dbReference>
<sequence>LAKEIRAYGGKILTNHQVLSIKQTNGVANSIVVSCNGIKNNIECDGIINAAGPWSGKVAKLINQNVELQLTRGCGIFFTGQLVSQAINRCRIPNNNDIMCPSGNESLWGTTSQVVYDPDTPETNQDEIQKLLLGAEELFPNIRKYKSFRTWSGVRPLIKPKKIDKDLPLSRGHLVIDHEGTGLKNFLTICGGALTTHRLMAEDVVNKLGNKFGFDIACSSHVTPLLN</sequence>
<dbReference type="Pfam" id="PF01266">
    <property type="entry name" value="DAO"/>
    <property type="match status" value="1"/>
</dbReference>
<keyword evidence="4" id="KW-0274">FAD</keyword>
<evidence type="ECO:0000313" key="7">
    <source>
        <dbReference type="EMBL" id="SVD49362.1"/>
    </source>
</evidence>
<gene>
    <name evidence="7" type="ORF">METZ01_LOCUS402216</name>
</gene>
<dbReference type="EMBL" id="UINC01154204">
    <property type="protein sequence ID" value="SVD49362.1"/>
    <property type="molecule type" value="Genomic_DNA"/>
</dbReference>
<name>A0A382VS83_9ZZZZ</name>
<dbReference type="AlphaFoldDB" id="A0A382VS83"/>
<dbReference type="Gene3D" id="3.30.9.10">
    <property type="entry name" value="D-Amino Acid Oxidase, subunit A, domain 2"/>
    <property type="match status" value="1"/>
</dbReference>
<dbReference type="SUPFAM" id="SSF54373">
    <property type="entry name" value="FAD-linked reductases, C-terminal domain"/>
    <property type="match status" value="1"/>
</dbReference>
<dbReference type="GO" id="GO:0004368">
    <property type="term" value="F:glycerol-3-phosphate dehydrogenase (quinone) activity"/>
    <property type="evidence" value="ECO:0007669"/>
    <property type="project" value="InterPro"/>
</dbReference>
<keyword evidence="3" id="KW-0285">Flavoprotein</keyword>
<proteinExistence type="inferred from homology"/>
<dbReference type="InterPro" id="IPR036188">
    <property type="entry name" value="FAD/NAD-bd_sf"/>
</dbReference>
<comment type="similarity">
    <text evidence="2">Belongs to the FAD-dependent glycerol-3-phosphate dehydrogenase family.</text>
</comment>
<evidence type="ECO:0000256" key="4">
    <source>
        <dbReference type="ARBA" id="ARBA00022827"/>
    </source>
</evidence>
<feature type="domain" description="FAD dependent oxidoreductase" evidence="6">
    <location>
        <begin position="1"/>
        <end position="201"/>
    </location>
</feature>
<comment type="cofactor">
    <cofactor evidence="1">
        <name>FAD</name>
        <dbReference type="ChEBI" id="CHEBI:57692"/>
    </cofactor>
</comment>
<evidence type="ECO:0000256" key="3">
    <source>
        <dbReference type="ARBA" id="ARBA00022630"/>
    </source>
</evidence>
<reference evidence="7" key="1">
    <citation type="submission" date="2018-05" db="EMBL/GenBank/DDBJ databases">
        <authorList>
            <person name="Lanie J.A."/>
            <person name="Ng W.-L."/>
            <person name="Kazmierczak K.M."/>
            <person name="Andrzejewski T.M."/>
            <person name="Davidsen T.M."/>
            <person name="Wayne K.J."/>
            <person name="Tettelin H."/>
            <person name="Glass J.I."/>
            <person name="Rusch D."/>
            <person name="Podicherti R."/>
            <person name="Tsui H.-C.T."/>
            <person name="Winkler M.E."/>
        </authorList>
    </citation>
    <scope>NUCLEOTIDE SEQUENCE</scope>
</reference>
<keyword evidence="5" id="KW-0560">Oxidoreductase</keyword>
<dbReference type="InterPro" id="IPR006076">
    <property type="entry name" value="FAD-dep_OxRdtase"/>
</dbReference>
<dbReference type="InterPro" id="IPR000447">
    <property type="entry name" value="G3P_DH_FAD-dep"/>
</dbReference>
<dbReference type="Gene3D" id="3.50.50.60">
    <property type="entry name" value="FAD/NAD(P)-binding domain"/>
    <property type="match status" value="1"/>
</dbReference>
<protein>
    <recommendedName>
        <fullName evidence="6">FAD dependent oxidoreductase domain-containing protein</fullName>
    </recommendedName>
</protein>
<dbReference type="PANTHER" id="PTHR11985:SF35">
    <property type="entry name" value="ANAEROBIC GLYCEROL-3-PHOSPHATE DEHYDROGENASE SUBUNIT A"/>
    <property type="match status" value="1"/>
</dbReference>
<evidence type="ECO:0000259" key="6">
    <source>
        <dbReference type="Pfam" id="PF01266"/>
    </source>
</evidence>
<dbReference type="PANTHER" id="PTHR11985">
    <property type="entry name" value="GLYCEROL-3-PHOSPHATE DEHYDROGENASE"/>
    <property type="match status" value="1"/>
</dbReference>
<evidence type="ECO:0000256" key="5">
    <source>
        <dbReference type="ARBA" id="ARBA00023002"/>
    </source>
</evidence>
<feature type="non-terminal residue" evidence="7">
    <location>
        <position position="1"/>
    </location>
</feature>
<evidence type="ECO:0000256" key="2">
    <source>
        <dbReference type="ARBA" id="ARBA00007330"/>
    </source>
</evidence>
<dbReference type="GO" id="GO:0046168">
    <property type="term" value="P:glycerol-3-phosphate catabolic process"/>
    <property type="evidence" value="ECO:0007669"/>
    <property type="project" value="TreeGrafter"/>
</dbReference>
<accession>A0A382VS83</accession>